<keyword evidence="2" id="KW-1003">Cell membrane</keyword>
<evidence type="ECO:0000256" key="1">
    <source>
        <dbReference type="ARBA" id="ARBA00004651"/>
    </source>
</evidence>
<accession>A0AA41Z219</accession>
<keyword evidence="5 6" id="KW-0472">Membrane</keyword>
<keyword evidence="9" id="KW-1185">Reference proteome</keyword>
<feature type="transmembrane region" description="Helical" evidence="6">
    <location>
        <begin position="122"/>
        <end position="142"/>
    </location>
</feature>
<comment type="caution">
    <text evidence="8">The sequence shown here is derived from an EMBL/GenBank/DDBJ whole genome shotgun (WGS) entry which is preliminary data.</text>
</comment>
<dbReference type="PANTHER" id="PTHR30485">
    <property type="entry name" value="NI/FE-HYDROGENASE 1 B-TYPE CYTOCHROME SUBUNIT"/>
    <property type="match status" value="1"/>
</dbReference>
<feature type="transmembrane region" description="Helical" evidence="6">
    <location>
        <begin position="57"/>
        <end position="80"/>
    </location>
</feature>
<dbReference type="Proteomes" id="UP001165667">
    <property type="component" value="Unassembled WGS sequence"/>
</dbReference>
<feature type="transmembrane region" description="Helical" evidence="6">
    <location>
        <begin position="162"/>
        <end position="185"/>
    </location>
</feature>
<organism evidence="8 9">
    <name type="scientific">Lichenifustis flavocetrariae</name>
    <dbReference type="NCBI Taxonomy" id="2949735"/>
    <lineage>
        <taxon>Bacteria</taxon>
        <taxon>Pseudomonadati</taxon>
        <taxon>Pseudomonadota</taxon>
        <taxon>Alphaproteobacteria</taxon>
        <taxon>Hyphomicrobiales</taxon>
        <taxon>Lichenihabitantaceae</taxon>
        <taxon>Lichenifustis</taxon>
    </lineage>
</organism>
<evidence type="ECO:0000256" key="2">
    <source>
        <dbReference type="ARBA" id="ARBA00022475"/>
    </source>
</evidence>
<feature type="domain" description="Cytochrome b561 bacterial/Ni-hydrogenase" evidence="7">
    <location>
        <begin position="1"/>
        <end position="195"/>
    </location>
</feature>
<evidence type="ECO:0000256" key="4">
    <source>
        <dbReference type="ARBA" id="ARBA00022989"/>
    </source>
</evidence>
<evidence type="ECO:0000313" key="8">
    <source>
        <dbReference type="EMBL" id="MCW6511542.1"/>
    </source>
</evidence>
<dbReference type="InterPro" id="IPR051542">
    <property type="entry name" value="Hydrogenase_cytochrome"/>
</dbReference>
<dbReference type="Gene3D" id="1.20.950.20">
    <property type="entry name" value="Transmembrane di-heme cytochromes, Chain C"/>
    <property type="match status" value="1"/>
</dbReference>
<proteinExistence type="predicted"/>
<protein>
    <submittedName>
        <fullName evidence="8">Cytochrome b/b6 domain-containing protein</fullName>
    </submittedName>
</protein>
<dbReference type="GO" id="GO:0005886">
    <property type="term" value="C:plasma membrane"/>
    <property type="evidence" value="ECO:0007669"/>
    <property type="project" value="UniProtKB-SubCell"/>
</dbReference>
<dbReference type="InterPro" id="IPR011577">
    <property type="entry name" value="Cyt_b561_bac/Ni-Hgenase"/>
</dbReference>
<reference evidence="8" key="1">
    <citation type="submission" date="2022-05" db="EMBL/GenBank/DDBJ databases">
        <authorList>
            <person name="Pankratov T."/>
        </authorList>
    </citation>
    <scope>NUCLEOTIDE SEQUENCE</scope>
    <source>
        <strain evidence="8">BP6-180914</strain>
    </source>
</reference>
<sequence>MHWTNAVAVLMMIASGWRIWNNDPIFPAIEFPVTWTLGGEPALTYRLHGDAGFGNALLWHFAFMWLLVLNGLAYLAYGVVTGRFRRMLWPIRPADLVATIKDALRFKLGHDDVTMYNAVQKVLYVGVMAALVVIVAAGLAIWKPVQLHWLTALFGGFQGARLVHFLAMSAIVAFLVVHVALALLVPRTLLAMVTGGPSVPARRLPASLHTVPGE</sequence>
<dbReference type="GO" id="GO:0020037">
    <property type="term" value="F:heme binding"/>
    <property type="evidence" value="ECO:0007669"/>
    <property type="project" value="TreeGrafter"/>
</dbReference>
<dbReference type="Pfam" id="PF01292">
    <property type="entry name" value="Ni_hydr_CYTB"/>
    <property type="match status" value="1"/>
</dbReference>
<evidence type="ECO:0000256" key="3">
    <source>
        <dbReference type="ARBA" id="ARBA00022692"/>
    </source>
</evidence>
<evidence type="ECO:0000256" key="6">
    <source>
        <dbReference type="SAM" id="Phobius"/>
    </source>
</evidence>
<dbReference type="EMBL" id="JAMOIM010000028">
    <property type="protein sequence ID" value="MCW6511542.1"/>
    <property type="molecule type" value="Genomic_DNA"/>
</dbReference>
<evidence type="ECO:0000256" key="5">
    <source>
        <dbReference type="ARBA" id="ARBA00023136"/>
    </source>
</evidence>
<dbReference type="GO" id="GO:0009055">
    <property type="term" value="F:electron transfer activity"/>
    <property type="evidence" value="ECO:0007669"/>
    <property type="project" value="InterPro"/>
</dbReference>
<dbReference type="AlphaFoldDB" id="A0AA41Z219"/>
<dbReference type="InterPro" id="IPR016174">
    <property type="entry name" value="Di-haem_cyt_TM"/>
</dbReference>
<evidence type="ECO:0000259" key="7">
    <source>
        <dbReference type="Pfam" id="PF01292"/>
    </source>
</evidence>
<evidence type="ECO:0000313" key="9">
    <source>
        <dbReference type="Proteomes" id="UP001165667"/>
    </source>
</evidence>
<dbReference type="GO" id="GO:0022904">
    <property type="term" value="P:respiratory electron transport chain"/>
    <property type="evidence" value="ECO:0007669"/>
    <property type="project" value="InterPro"/>
</dbReference>
<comment type="subcellular location">
    <subcellularLocation>
        <location evidence="1">Cell membrane</location>
        <topology evidence="1">Multi-pass membrane protein</topology>
    </subcellularLocation>
</comment>
<dbReference type="SUPFAM" id="SSF81342">
    <property type="entry name" value="Transmembrane di-heme cytochromes"/>
    <property type="match status" value="1"/>
</dbReference>
<name>A0AA41Z219_9HYPH</name>
<gene>
    <name evidence="8" type="ORF">M8523_26565</name>
</gene>
<keyword evidence="4 6" id="KW-1133">Transmembrane helix</keyword>
<dbReference type="PANTHER" id="PTHR30485:SF1">
    <property type="entry name" value="CYTOCHROME YDHU-RELATED"/>
    <property type="match status" value="1"/>
</dbReference>
<keyword evidence="3 6" id="KW-0812">Transmembrane</keyword>